<dbReference type="EMBL" id="UZVY01000001">
    <property type="protein sequence ID" value="VDR41699.1"/>
    <property type="molecule type" value="Genomic_DNA"/>
</dbReference>
<reference evidence="2 3" key="1">
    <citation type="submission" date="2018-12" db="EMBL/GenBank/DDBJ databases">
        <authorList>
            <consortium name="Pathogen Informatics"/>
        </authorList>
    </citation>
    <scope>NUCLEOTIDE SEQUENCE [LARGE SCALE GENOMIC DNA]</scope>
    <source>
        <strain evidence="2 3">NCTC10126</strain>
    </source>
</reference>
<evidence type="ECO:0000313" key="2">
    <source>
        <dbReference type="EMBL" id="VDR41699.1"/>
    </source>
</evidence>
<gene>
    <name evidence="2" type="ORF">NCTC10126_00178</name>
</gene>
<name>A0A3P8K8L2_9BACT</name>
<dbReference type="RefSeq" id="WP_126117977.1">
    <property type="nucleotide sequence ID" value="NZ_UZVY01000001.1"/>
</dbReference>
<protein>
    <submittedName>
        <fullName evidence="2">Transposase</fullName>
    </submittedName>
</protein>
<dbReference type="InterPro" id="IPR047654">
    <property type="entry name" value="IS1634_transpos"/>
</dbReference>
<dbReference type="NCBIfam" id="NF033559">
    <property type="entry name" value="transpos_IS1634"/>
    <property type="match status" value="1"/>
</dbReference>
<dbReference type="OrthoDB" id="399623at2"/>
<dbReference type="InterPro" id="IPR012337">
    <property type="entry name" value="RNaseH-like_sf"/>
</dbReference>
<evidence type="ECO:0000313" key="3">
    <source>
        <dbReference type="Proteomes" id="UP000280036"/>
    </source>
</evidence>
<dbReference type="Proteomes" id="UP000280036">
    <property type="component" value="Unassembled WGS sequence"/>
</dbReference>
<dbReference type="SUPFAM" id="SSF53098">
    <property type="entry name" value="Ribonuclease H-like"/>
    <property type="match status" value="1"/>
</dbReference>
<dbReference type="GO" id="GO:0003677">
    <property type="term" value="F:DNA binding"/>
    <property type="evidence" value="ECO:0007669"/>
    <property type="project" value="InterPro"/>
</dbReference>
<dbReference type="AlphaFoldDB" id="A0A3P8K8L2"/>
<feature type="domain" description="Transposase IS4-like" evidence="1">
    <location>
        <begin position="184"/>
        <end position="493"/>
    </location>
</feature>
<dbReference type="GO" id="GO:0004803">
    <property type="term" value="F:transposase activity"/>
    <property type="evidence" value="ECO:0007669"/>
    <property type="project" value="InterPro"/>
</dbReference>
<dbReference type="PANTHER" id="PTHR34614">
    <property type="match status" value="1"/>
</dbReference>
<sequence>MKKDLVITDCSNGKQKYCYVIRPKGYNKGADRIVSLGNVNELSKIRKDYKEIFKRALLENTFKDKNDIKTFLLNKLKNIKNTEQNTGSEVIYTLLKKLEVFDAISGSKHKNLEAVFNYQVASKMLRDNYSIKHSFENKDEYTNDVTTKIDTFYSLLDVLCTNKDSIIKTLNKNCRKFITRNEKLMFYDSTTVYFETFEKDGLRMNGYSKENKVNEDQVVFSMATDSYGVPFSYNLFPGNTIDSKTLKPYINDLSRVKDLSNVTIVADRGMSTKENLSFLESHNINFIMSYRLKSSTNEFKDFAINKEDMTKTYDGIWYKEYKFQSDNLDKNGNKKWRKRVITYSEKRAKKDRKDREKLIDNFKKQAKGRDFVTEDELNNKYKKYRYFEKVAIEDNANNEQKIIADKIRDNKVEHIYKLDYEKILEDEKYDGLYVYETTLIDMPIDNIVETYRQQYLIEDNFRILKSTLKVRPIYVYTDNHIRGHFVLSYIALFIATFIKKLLYQENINQYGLIETASCQKIIECLNNAKECIKYANETILCREKIEASTDELYTRILNIINNLKAKKCY</sequence>
<proteinExistence type="predicted"/>
<dbReference type="InterPro" id="IPR002559">
    <property type="entry name" value="Transposase_11"/>
</dbReference>
<evidence type="ECO:0000259" key="1">
    <source>
        <dbReference type="Pfam" id="PF01609"/>
    </source>
</evidence>
<dbReference type="GO" id="GO:0006313">
    <property type="term" value="P:DNA transposition"/>
    <property type="evidence" value="ECO:0007669"/>
    <property type="project" value="InterPro"/>
</dbReference>
<accession>A0A3P8K8L2</accession>
<dbReference type="Pfam" id="PF01609">
    <property type="entry name" value="DDE_Tnp_1"/>
    <property type="match status" value="1"/>
</dbReference>
<organism evidence="2 3">
    <name type="scientific">Mycoplasmopsis caviae</name>
    <dbReference type="NCBI Taxonomy" id="55603"/>
    <lineage>
        <taxon>Bacteria</taxon>
        <taxon>Bacillati</taxon>
        <taxon>Mycoplasmatota</taxon>
        <taxon>Mycoplasmoidales</taxon>
        <taxon>Metamycoplasmataceae</taxon>
        <taxon>Mycoplasmopsis</taxon>
    </lineage>
</organism>
<dbReference type="PANTHER" id="PTHR34614:SF2">
    <property type="entry name" value="TRANSPOSASE IS4-LIKE DOMAIN-CONTAINING PROTEIN"/>
    <property type="match status" value="1"/>
</dbReference>